<accession>A0ABU5U7N5</accession>
<keyword evidence="2" id="KW-1185">Reference proteome</keyword>
<dbReference type="RefSeq" id="WP_323219614.1">
    <property type="nucleotide sequence ID" value="NZ_JAYGHT010000195.1"/>
</dbReference>
<dbReference type="Proteomes" id="UP001301728">
    <property type="component" value="Unassembled WGS sequence"/>
</dbReference>
<sequence>MNENSYEEWLRNVIFECENCGEILSLTERQDPDDENFGELCCPYCNSLEVSISKVRDD</sequence>
<evidence type="ECO:0000313" key="1">
    <source>
        <dbReference type="EMBL" id="MEA5522867.1"/>
    </source>
</evidence>
<name>A0ABU5U7N5_9CYAN</name>
<evidence type="ECO:0000313" key="2">
    <source>
        <dbReference type="Proteomes" id="UP001301728"/>
    </source>
</evidence>
<gene>
    <name evidence="1" type="ORF">VB854_28450</name>
</gene>
<dbReference type="EMBL" id="JAYGHT010000195">
    <property type="protein sequence ID" value="MEA5522867.1"/>
    <property type="molecule type" value="Genomic_DNA"/>
</dbReference>
<reference evidence="1 2" key="1">
    <citation type="submission" date="2023-12" db="EMBL/GenBank/DDBJ databases">
        <title>Baltic Sea Cyanobacteria.</title>
        <authorList>
            <person name="Delbaje E."/>
            <person name="Fewer D.P."/>
            <person name="Shishido T.K."/>
        </authorList>
    </citation>
    <scope>NUCLEOTIDE SEQUENCE [LARGE SCALE GENOMIC DNA]</scope>
    <source>
        <strain evidence="1 2">CCNP 1315</strain>
    </source>
</reference>
<protein>
    <submittedName>
        <fullName evidence="1">Uncharacterized protein</fullName>
    </submittedName>
</protein>
<comment type="caution">
    <text evidence="1">The sequence shown here is derived from an EMBL/GenBank/DDBJ whole genome shotgun (WGS) entry which is preliminary data.</text>
</comment>
<proteinExistence type="predicted"/>
<organism evidence="1 2">
    <name type="scientific">Limnoraphis robusta CCNP1315</name>
    <dbReference type="NCBI Taxonomy" id="3110306"/>
    <lineage>
        <taxon>Bacteria</taxon>
        <taxon>Bacillati</taxon>
        <taxon>Cyanobacteriota</taxon>
        <taxon>Cyanophyceae</taxon>
        <taxon>Oscillatoriophycideae</taxon>
        <taxon>Oscillatoriales</taxon>
        <taxon>Sirenicapillariaceae</taxon>
        <taxon>Limnoraphis</taxon>
    </lineage>
</organism>